<evidence type="ECO:0000313" key="2">
    <source>
        <dbReference type="Proteomes" id="UP000034595"/>
    </source>
</evidence>
<dbReference type="AlphaFoldDB" id="A0A0G1NCY1"/>
<comment type="caution">
    <text evidence="1">The sequence shown here is derived from an EMBL/GenBank/DDBJ whole genome shotgun (WGS) entry which is preliminary data.</text>
</comment>
<dbReference type="Proteomes" id="UP000034595">
    <property type="component" value="Unassembled WGS sequence"/>
</dbReference>
<sequence length="71" mass="7995">MPTGKGGKSVVKTESQKCLINRYGGNGGLHVLYDSRMREFFRKGDQSDEPSYIRVQSDAESLVKRGRWCPS</sequence>
<evidence type="ECO:0000313" key="1">
    <source>
        <dbReference type="EMBL" id="KKT82054.1"/>
    </source>
</evidence>
<name>A0A0G1NCY1_9BACT</name>
<dbReference type="EMBL" id="LCJQ01000003">
    <property type="protein sequence ID" value="KKT82054.1"/>
    <property type="molecule type" value="Genomic_DNA"/>
</dbReference>
<accession>A0A0G1NCY1</accession>
<proteinExistence type="predicted"/>
<organism evidence="1 2">
    <name type="scientific">Candidatus Azambacteria bacterium GW2011_GWA1_44_9</name>
    <dbReference type="NCBI Taxonomy" id="1618610"/>
    <lineage>
        <taxon>Bacteria</taxon>
        <taxon>Candidatus Azamiibacteriota</taxon>
    </lineage>
</organism>
<protein>
    <submittedName>
        <fullName evidence="1">Uncharacterized protein</fullName>
    </submittedName>
</protein>
<reference evidence="1 2" key="1">
    <citation type="journal article" date="2015" name="Nature">
        <title>rRNA introns, odd ribosomes, and small enigmatic genomes across a large radiation of phyla.</title>
        <authorList>
            <person name="Brown C.T."/>
            <person name="Hug L.A."/>
            <person name="Thomas B.C."/>
            <person name="Sharon I."/>
            <person name="Castelle C.J."/>
            <person name="Singh A."/>
            <person name="Wilkins M.J."/>
            <person name="Williams K.H."/>
            <person name="Banfield J.F."/>
        </authorList>
    </citation>
    <scope>NUCLEOTIDE SEQUENCE [LARGE SCALE GENOMIC DNA]</scope>
</reference>
<gene>
    <name evidence="1" type="ORF">UW78_C0003G0014</name>
</gene>